<organism evidence="1 2">
    <name type="scientific">Segatella copri</name>
    <dbReference type="NCBI Taxonomy" id="165179"/>
    <lineage>
        <taxon>Bacteria</taxon>
        <taxon>Pseudomonadati</taxon>
        <taxon>Bacteroidota</taxon>
        <taxon>Bacteroidia</taxon>
        <taxon>Bacteroidales</taxon>
        <taxon>Prevotellaceae</taxon>
        <taxon>Segatella</taxon>
    </lineage>
</organism>
<dbReference type="AlphaFoldDB" id="A0AA92TN29"/>
<name>A0AA92TN29_9BACT</name>
<evidence type="ECO:0000313" key="1">
    <source>
        <dbReference type="EMBL" id="RGS48241.1"/>
    </source>
</evidence>
<dbReference type="EMBL" id="QRVN01000004">
    <property type="protein sequence ID" value="RGS48241.1"/>
    <property type="molecule type" value="Genomic_DNA"/>
</dbReference>
<reference evidence="1 2" key="1">
    <citation type="submission" date="2018-08" db="EMBL/GenBank/DDBJ databases">
        <title>A genome reference for cultivated species of the human gut microbiota.</title>
        <authorList>
            <person name="Zou Y."/>
            <person name="Xue W."/>
            <person name="Luo G."/>
        </authorList>
    </citation>
    <scope>NUCLEOTIDE SEQUENCE [LARGE SCALE GENOMIC DNA]</scope>
    <source>
        <strain evidence="1 2">AF22-1</strain>
    </source>
</reference>
<dbReference type="Proteomes" id="UP000286113">
    <property type="component" value="Unassembled WGS sequence"/>
</dbReference>
<gene>
    <name evidence="1" type="ORF">DWX90_03380</name>
</gene>
<sequence>MMSNMVDLKEYFQQKYQGRDSFLENIVFPIFGEENFSDLYDQSVFDERPEMKPLADSTGISSVVCVGTILVDFNPINIFDITVSSHVLMNRNRVGIQQLIRRIMPTYSSAFMIFHYEDADNWDWRFTFCSKARNDELTDKKRFTFMLGPKQSCRTVADNFQKLMDKEGEIELQDIEEAFDVEALSDEFFGKYKEFYEQFVQYVTGKRFVKSGGKWKEKKIHEPHEQMYAAFGRNDKYVRDYVKKMMGRIVFLHSCRRKAGWVYLRIKIGVKEM</sequence>
<protein>
    <submittedName>
        <fullName evidence="1">Uncharacterized protein</fullName>
    </submittedName>
</protein>
<accession>A0AA92TN29</accession>
<evidence type="ECO:0000313" key="2">
    <source>
        <dbReference type="Proteomes" id="UP000286113"/>
    </source>
</evidence>
<proteinExistence type="predicted"/>
<comment type="caution">
    <text evidence="1">The sequence shown here is derived from an EMBL/GenBank/DDBJ whole genome shotgun (WGS) entry which is preliminary data.</text>
</comment>